<evidence type="ECO:0000256" key="1">
    <source>
        <dbReference type="ARBA" id="ARBA00004196"/>
    </source>
</evidence>
<keyword evidence="8" id="KW-1185">Reference proteome</keyword>
<dbReference type="SUPFAM" id="SSF52833">
    <property type="entry name" value="Thioredoxin-like"/>
    <property type="match status" value="1"/>
</dbReference>
<dbReference type="Proteomes" id="UP000659388">
    <property type="component" value="Unassembled WGS sequence"/>
</dbReference>
<comment type="caution">
    <text evidence="7">The sequence shown here is derived from an EMBL/GenBank/DDBJ whole genome shotgun (WGS) entry which is preliminary data.</text>
</comment>
<evidence type="ECO:0000256" key="5">
    <source>
        <dbReference type="SAM" id="SignalP"/>
    </source>
</evidence>
<dbReference type="CDD" id="cd02966">
    <property type="entry name" value="TlpA_like_family"/>
    <property type="match status" value="1"/>
</dbReference>
<accession>A0A937K078</accession>
<dbReference type="InterPro" id="IPR013766">
    <property type="entry name" value="Thioredoxin_domain"/>
</dbReference>
<proteinExistence type="predicted"/>
<dbReference type="InterPro" id="IPR012336">
    <property type="entry name" value="Thioredoxin-like_fold"/>
</dbReference>
<dbReference type="RefSeq" id="WP_202242693.1">
    <property type="nucleotide sequence ID" value="NZ_JAESIY010000002.1"/>
</dbReference>
<sequence>MKKSLITLTLLFLIAGFCNAQNQPVPDYVTKQQFPDSVSQMQLTTTTGAKVTLEEILKKHQGKKVFLDFWASWCKDCLAGMPDLKKLISKTDGKVDYVFLSLDRNEEQWLSALEKYELVGDHYWLNQGWKNELTNYINLDWIPRYLILDEEGNVIMPKAIEAKDKRVEALLLK</sequence>
<dbReference type="Gene3D" id="3.40.30.10">
    <property type="entry name" value="Glutaredoxin"/>
    <property type="match status" value="1"/>
</dbReference>
<protein>
    <submittedName>
        <fullName evidence="7">Redoxin family protein</fullName>
    </submittedName>
</protein>
<dbReference type="GO" id="GO:0030313">
    <property type="term" value="C:cell envelope"/>
    <property type="evidence" value="ECO:0007669"/>
    <property type="project" value="UniProtKB-SubCell"/>
</dbReference>
<dbReference type="PANTHER" id="PTHR42852:SF6">
    <property type="entry name" value="THIOL:DISULFIDE INTERCHANGE PROTEIN DSBE"/>
    <property type="match status" value="1"/>
</dbReference>
<evidence type="ECO:0000313" key="8">
    <source>
        <dbReference type="Proteomes" id="UP000659388"/>
    </source>
</evidence>
<evidence type="ECO:0000313" key="7">
    <source>
        <dbReference type="EMBL" id="MBL3655227.1"/>
    </source>
</evidence>
<evidence type="ECO:0000259" key="6">
    <source>
        <dbReference type="PROSITE" id="PS51352"/>
    </source>
</evidence>
<gene>
    <name evidence="7" type="ORF">JL102_03740</name>
</gene>
<dbReference type="InterPro" id="IPR050553">
    <property type="entry name" value="Thioredoxin_ResA/DsbE_sf"/>
</dbReference>
<keyword evidence="4" id="KW-0676">Redox-active center</keyword>
<dbReference type="Pfam" id="PF13905">
    <property type="entry name" value="Thioredoxin_8"/>
    <property type="match status" value="1"/>
</dbReference>
<dbReference type="InterPro" id="IPR036249">
    <property type="entry name" value="Thioredoxin-like_sf"/>
</dbReference>
<dbReference type="EMBL" id="JAESIY010000002">
    <property type="protein sequence ID" value="MBL3655227.1"/>
    <property type="molecule type" value="Genomic_DNA"/>
</dbReference>
<keyword evidence="5" id="KW-0732">Signal</keyword>
<dbReference type="PANTHER" id="PTHR42852">
    <property type="entry name" value="THIOL:DISULFIDE INTERCHANGE PROTEIN DSBE"/>
    <property type="match status" value="1"/>
</dbReference>
<dbReference type="PROSITE" id="PS51352">
    <property type="entry name" value="THIOREDOXIN_2"/>
    <property type="match status" value="1"/>
</dbReference>
<feature type="signal peptide" evidence="5">
    <location>
        <begin position="1"/>
        <end position="20"/>
    </location>
</feature>
<feature type="domain" description="Thioredoxin" evidence="6">
    <location>
        <begin position="32"/>
        <end position="172"/>
    </location>
</feature>
<feature type="chain" id="PRO_5037142571" evidence="5">
    <location>
        <begin position="21"/>
        <end position="173"/>
    </location>
</feature>
<evidence type="ECO:0000256" key="2">
    <source>
        <dbReference type="ARBA" id="ARBA00022748"/>
    </source>
</evidence>
<evidence type="ECO:0000256" key="3">
    <source>
        <dbReference type="ARBA" id="ARBA00023157"/>
    </source>
</evidence>
<evidence type="ECO:0000256" key="4">
    <source>
        <dbReference type="ARBA" id="ARBA00023284"/>
    </source>
</evidence>
<keyword evidence="3" id="KW-1015">Disulfide bond</keyword>
<name>A0A937K078_9BACT</name>
<comment type="subcellular location">
    <subcellularLocation>
        <location evidence="1">Cell envelope</location>
    </subcellularLocation>
</comment>
<dbReference type="GO" id="GO:0017004">
    <property type="term" value="P:cytochrome complex assembly"/>
    <property type="evidence" value="ECO:0007669"/>
    <property type="project" value="UniProtKB-KW"/>
</dbReference>
<reference evidence="7" key="1">
    <citation type="submission" date="2021-01" db="EMBL/GenBank/DDBJ databases">
        <title>Fulvivirga kasyanovii gen. nov., sp nov., a novel member of the phylum Bacteroidetes isolated from seawater in a mussel farm.</title>
        <authorList>
            <person name="Zhao L.-H."/>
            <person name="Wang Z.-J."/>
        </authorList>
    </citation>
    <scope>NUCLEOTIDE SEQUENCE</scope>
    <source>
        <strain evidence="7">2943</strain>
    </source>
</reference>
<dbReference type="AlphaFoldDB" id="A0A937K078"/>
<organism evidence="7 8">
    <name type="scientific">Fulvivirga sediminis</name>
    <dbReference type="NCBI Taxonomy" id="2803949"/>
    <lineage>
        <taxon>Bacteria</taxon>
        <taxon>Pseudomonadati</taxon>
        <taxon>Bacteroidota</taxon>
        <taxon>Cytophagia</taxon>
        <taxon>Cytophagales</taxon>
        <taxon>Fulvivirgaceae</taxon>
        <taxon>Fulvivirga</taxon>
    </lineage>
</organism>
<keyword evidence="2" id="KW-0201">Cytochrome c-type biogenesis</keyword>